<sequence>MESLKEKAKALLQQCEVVTLTSINKEGYPRPVPLSKIKTEGLTTIWFATGNSSAKTKDFRSNPKAGICFYKEGNSVAMTGEVEVVSDTGTKKELWQDWFIHHFPKGPEDPEYILLKFRGNHATIWIDGQFVHRKV</sequence>
<reference evidence="2 3" key="1">
    <citation type="submission" date="2014-04" db="EMBL/GenBank/DDBJ databases">
        <authorList>
            <person name="Sears C."/>
            <person name="Carroll K."/>
            <person name="Sack B.R."/>
            <person name="Qadri F."/>
            <person name="Myers L.L."/>
            <person name="Chung G.-T."/>
            <person name="Escheverria P."/>
            <person name="Fraser C.M."/>
            <person name="Sadzewicz L."/>
            <person name="Shefchek K.A."/>
            <person name="Tallon L."/>
            <person name="Das S.P."/>
            <person name="Daugherty S."/>
            <person name="Mongodin E.F."/>
        </authorList>
    </citation>
    <scope>NUCLEOTIDE SEQUENCE [LARGE SCALE GENOMIC DNA]</scope>
    <source>
        <strain evidence="2 3">3975 RP4</strain>
    </source>
</reference>
<dbReference type="RefSeq" id="WP_005850699.1">
    <property type="nucleotide sequence ID" value="NZ_JNHM01000029.1"/>
</dbReference>
<gene>
    <name evidence="2" type="ORF">M099_2445</name>
</gene>
<dbReference type="Pfam" id="PF16242">
    <property type="entry name" value="Pyrid_ox_like"/>
    <property type="match status" value="1"/>
</dbReference>
<dbReference type="PANTHER" id="PTHR34818">
    <property type="entry name" value="PROTEIN BLI-3"/>
    <property type="match status" value="1"/>
</dbReference>
<accession>A0A069SG62</accession>
<evidence type="ECO:0000313" key="2">
    <source>
        <dbReference type="EMBL" id="KDS53563.1"/>
    </source>
</evidence>
<name>A0A069SG62_PHOVU</name>
<dbReference type="Proteomes" id="UP000027661">
    <property type="component" value="Unassembled WGS sequence"/>
</dbReference>
<dbReference type="SUPFAM" id="SSF50475">
    <property type="entry name" value="FMN-binding split barrel"/>
    <property type="match status" value="1"/>
</dbReference>
<dbReference type="Gene3D" id="2.30.110.10">
    <property type="entry name" value="Electron Transport, Fmn-binding Protein, Chain A"/>
    <property type="match status" value="1"/>
</dbReference>
<dbReference type="EMBL" id="JNHM01000029">
    <property type="protein sequence ID" value="KDS53563.1"/>
    <property type="molecule type" value="Genomic_DNA"/>
</dbReference>
<dbReference type="AlphaFoldDB" id="A0A069SG62"/>
<protein>
    <submittedName>
        <fullName evidence="2">Putative general stress protein</fullName>
    </submittedName>
</protein>
<feature type="domain" description="General stress protein FMN-binding split barrel" evidence="1">
    <location>
        <begin position="6"/>
        <end position="126"/>
    </location>
</feature>
<dbReference type="InterPro" id="IPR012349">
    <property type="entry name" value="Split_barrel_FMN-bd"/>
</dbReference>
<evidence type="ECO:0000313" key="3">
    <source>
        <dbReference type="Proteomes" id="UP000027661"/>
    </source>
</evidence>
<proteinExistence type="predicted"/>
<dbReference type="PATRIC" id="fig|1339352.3.peg.2350"/>
<comment type="caution">
    <text evidence="2">The sequence shown here is derived from an EMBL/GenBank/DDBJ whole genome shotgun (WGS) entry which is preliminary data.</text>
</comment>
<dbReference type="PANTHER" id="PTHR34818:SF1">
    <property type="entry name" value="PROTEIN BLI-3"/>
    <property type="match status" value="1"/>
</dbReference>
<organism evidence="2 3">
    <name type="scientific">Phocaeicola vulgatus str. 3975 RP4</name>
    <dbReference type="NCBI Taxonomy" id="1339352"/>
    <lineage>
        <taxon>Bacteria</taxon>
        <taxon>Pseudomonadati</taxon>
        <taxon>Bacteroidota</taxon>
        <taxon>Bacteroidia</taxon>
        <taxon>Bacteroidales</taxon>
        <taxon>Bacteroidaceae</taxon>
        <taxon>Phocaeicola</taxon>
    </lineage>
</organism>
<dbReference type="InterPro" id="IPR038725">
    <property type="entry name" value="YdaG_split_barrel_FMN-bd"/>
</dbReference>
<dbReference type="InterPro" id="IPR052917">
    <property type="entry name" value="Stress-Dev_Protein"/>
</dbReference>
<evidence type="ECO:0000259" key="1">
    <source>
        <dbReference type="Pfam" id="PF16242"/>
    </source>
</evidence>